<keyword evidence="3" id="KW-1185">Reference proteome</keyword>
<feature type="compositionally biased region" description="Polar residues" evidence="1">
    <location>
        <begin position="67"/>
        <end position="81"/>
    </location>
</feature>
<accession>A0A0B7FM07</accession>
<feature type="region of interest" description="Disordered" evidence="1">
    <location>
        <begin position="44"/>
        <end position="81"/>
    </location>
</feature>
<evidence type="ECO:0000313" key="2">
    <source>
        <dbReference type="EMBL" id="CEL58710.1"/>
    </source>
</evidence>
<organism evidence="2 3">
    <name type="scientific">Thanatephorus cucumeris (strain AG1-IB / isolate 7/3/14)</name>
    <name type="common">Lettuce bottom rot fungus</name>
    <name type="synonym">Rhizoctonia solani</name>
    <dbReference type="NCBI Taxonomy" id="1108050"/>
    <lineage>
        <taxon>Eukaryota</taxon>
        <taxon>Fungi</taxon>
        <taxon>Dikarya</taxon>
        <taxon>Basidiomycota</taxon>
        <taxon>Agaricomycotina</taxon>
        <taxon>Agaricomycetes</taxon>
        <taxon>Cantharellales</taxon>
        <taxon>Ceratobasidiaceae</taxon>
        <taxon>Rhizoctonia</taxon>
        <taxon>Rhizoctonia solani AG-1</taxon>
    </lineage>
</organism>
<proteinExistence type="predicted"/>
<dbReference type="OrthoDB" id="3256296at2759"/>
<protein>
    <submittedName>
        <fullName evidence="2">Uncharacterized protein</fullName>
    </submittedName>
</protein>
<dbReference type="Proteomes" id="UP000059188">
    <property type="component" value="Unassembled WGS sequence"/>
</dbReference>
<dbReference type="AlphaFoldDB" id="A0A0B7FM07"/>
<name>A0A0B7FM07_THACB</name>
<gene>
    <name evidence="2" type="ORF">RSOLAG1IB_12180</name>
</gene>
<reference evidence="2 3" key="1">
    <citation type="submission" date="2014-11" db="EMBL/GenBank/DDBJ databases">
        <authorList>
            <person name="Wibberg Daniel"/>
        </authorList>
    </citation>
    <scope>NUCLEOTIDE SEQUENCE [LARGE SCALE GENOMIC DNA]</scope>
    <source>
        <strain evidence="2">Rhizoctonia solani AG1-IB 7/3/14</strain>
    </source>
</reference>
<sequence>MAPRRTEQQKLHDILGAIKSGGWSVGDFLRVLFTDFRSRSNLSQAGAAGDNKENNVLTGQAEGSGGSTSSPTKEQMQGRQSTMLSQFLRFTPDESTNSVGSILSMIYGHHLSAPVKHRSSASGPAKPDADSRTMARHFMLTWARCVVAETIDSEIKHLATCPQLRLPTAQINWATMINFSFEPIQQCVKSTAPILHNLLVHIATRSNSQSTASEGLQADPKIVATVSTLMITSMHNQQANAFQKFMGVWLFSCSAPAQIYRVLGRLSLTVAYNTVLRTLVQLSDSSVNLTRTIALEKDFILVIDNINQRRRHWKPDFGQQDMLMSGTAATLVEAVHCPPNSFDPTPVIMARAAGNRQELTAAALWRRIDQAHLSSVMSLHCLNFLVSACPVLLPLREYTNNKLRTTFAIH</sequence>
<evidence type="ECO:0000313" key="3">
    <source>
        <dbReference type="Proteomes" id="UP000059188"/>
    </source>
</evidence>
<dbReference type="EMBL" id="LN679433">
    <property type="protein sequence ID" value="CEL58710.1"/>
    <property type="molecule type" value="Genomic_DNA"/>
</dbReference>
<evidence type="ECO:0000256" key="1">
    <source>
        <dbReference type="SAM" id="MobiDB-lite"/>
    </source>
</evidence>